<keyword evidence="7 11" id="KW-0853">WD repeat</keyword>
<evidence type="ECO:0000313" key="12">
    <source>
        <dbReference type="EMBL" id="JAD05548.1"/>
    </source>
</evidence>
<evidence type="ECO:0000256" key="3">
    <source>
        <dbReference type="ARBA" id="ARBA00005043"/>
    </source>
</evidence>
<feature type="repeat" description="WD" evidence="11">
    <location>
        <begin position="451"/>
        <end position="483"/>
    </location>
</feature>
<gene>
    <name evidence="12" type="primary">Elp2</name>
    <name evidence="12" type="ORF">g.32895</name>
</gene>
<evidence type="ECO:0000256" key="4">
    <source>
        <dbReference type="ARBA" id="ARBA00005881"/>
    </source>
</evidence>
<keyword evidence="9" id="KW-0677">Repeat</keyword>
<comment type="similarity">
    <text evidence="4">Belongs to the WD repeat ELP2 family.</text>
</comment>
<feature type="repeat" description="WD" evidence="11">
    <location>
        <begin position="45"/>
        <end position="88"/>
    </location>
</feature>
<comment type="pathway">
    <text evidence="3">tRNA modification; 5-methoxycarbonylmethyl-2-thiouridine-tRNA biosynthesis.</text>
</comment>
<evidence type="ECO:0000256" key="7">
    <source>
        <dbReference type="ARBA" id="ARBA00022574"/>
    </source>
</evidence>
<dbReference type="PROSITE" id="PS50082">
    <property type="entry name" value="WD_REPEATS_2"/>
    <property type="match status" value="5"/>
</dbReference>
<dbReference type="GO" id="GO:0002098">
    <property type="term" value="P:tRNA wobble uridine modification"/>
    <property type="evidence" value="ECO:0007669"/>
    <property type="project" value="InterPro"/>
</dbReference>
<dbReference type="Pfam" id="PF00400">
    <property type="entry name" value="WD40"/>
    <property type="match status" value="6"/>
</dbReference>
<feature type="repeat" description="WD" evidence="11">
    <location>
        <begin position="129"/>
        <end position="163"/>
    </location>
</feature>
<dbReference type="GO" id="GO:0005737">
    <property type="term" value="C:cytoplasm"/>
    <property type="evidence" value="ECO:0007669"/>
    <property type="project" value="UniProtKB-SubCell"/>
</dbReference>
<feature type="repeat" description="WD" evidence="11">
    <location>
        <begin position="507"/>
        <end position="538"/>
    </location>
</feature>
<evidence type="ECO:0000256" key="6">
    <source>
        <dbReference type="ARBA" id="ARBA00022490"/>
    </source>
</evidence>
<evidence type="ECO:0000256" key="1">
    <source>
        <dbReference type="ARBA" id="ARBA00004123"/>
    </source>
</evidence>
<dbReference type="InterPro" id="IPR037289">
    <property type="entry name" value="Elp2"/>
</dbReference>
<dbReference type="Gene3D" id="2.130.10.10">
    <property type="entry name" value="YVTN repeat-like/Quinoprotein amine dehydrogenase"/>
    <property type="match status" value="5"/>
</dbReference>
<dbReference type="GO" id="GO:0005634">
    <property type="term" value="C:nucleus"/>
    <property type="evidence" value="ECO:0007669"/>
    <property type="project" value="UniProtKB-SubCell"/>
</dbReference>
<name>A0A0A1X4E8_ZEUCU</name>
<organism evidence="12">
    <name type="scientific">Zeugodacus cucurbitae</name>
    <name type="common">Melon fruit fly</name>
    <name type="synonym">Bactrocera cucurbitae</name>
    <dbReference type="NCBI Taxonomy" id="28588"/>
    <lineage>
        <taxon>Eukaryota</taxon>
        <taxon>Metazoa</taxon>
        <taxon>Ecdysozoa</taxon>
        <taxon>Arthropoda</taxon>
        <taxon>Hexapoda</taxon>
        <taxon>Insecta</taxon>
        <taxon>Pterygota</taxon>
        <taxon>Neoptera</taxon>
        <taxon>Endopterygota</taxon>
        <taxon>Diptera</taxon>
        <taxon>Brachycera</taxon>
        <taxon>Muscomorpha</taxon>
        <taxon>Tephritoidea</taxon>
        <taxon>Tephritidae</taxon>
        <taxon>Zeugodacus</taxon>
        <taxon>Zeugodacus</taxon>
    </lineage>
</organism>
<protein>
    <recommendedName>
        <fullName evidence="5">Elongator complex protein 2</fullName>
    </recommendedName>
</protein>
<accession>A0A0A1X4E8</accession>
<dbReference type="FunFam" id="2.130.10.10:FF:000400">
    <property type="entry name" value="Elongator acetyltransferase complex subunit 2"/>
    <property type="match status" value="1"/>
</dbReference>
<dbReference type="GO" id="GO:0033588">
    <property type="term" value="C:elongator holoenzyme complex"/>
    <property type="evidence" value="ECO:0007669"/>
    <property type="project" value="InterPro"/>
</dbReference>
<dbReference type="PROSITE" id="PS50294">
    <property type="entry name" value="WD_REPEATS_REGION"/>
    <property type="match status" value="2"/>
</dbReference>
<dbReference type="PANTHER" id="PTHR44111">
    <property type="entry name" value="ELONGATOR COMPLEX PROTEIN 2"/>
    <property type="match status" value="1"/>
</dbReference>
<dbReference type="PANTHER" id="PTHR44111:SF1">
    <property type="entry name" value="ELONGATOR COMPLEX PROTEIN 2"/>
    <property type="match status" value="1"/>
</dbReference>
<dbReference type="InterPro" id="IPR015943">
    <property type="entry name" value="WD40/YVTN_repeat-like_dom_sf"/>
</dbReference>
<dbReference type="AlphaFoldDB" id="A0A0A1X4E8"/>
<evidence type="ECO:0000256" key="5">
    <source>
        <dbReference type="ARBA" id="ARBA00020267"/>
    </source>
</evidence>
<comment type="subcellular location">
    <subcellularLocation>
        <location evidence="2">Cytoplasm</location>
    </subcellularLocation>
    <subcellularLocation>
        <location evidence="1">Nucleus</location>
    </subcellularLocation>
</comment>
<dbReference type="InterPro" id="IPR001680">
    <property type="entry name" value="WD40_rpt"/>
</dbReference>
<dbReference type="SUPFAM" id="SSF50978">
    <property type="entry name" value="WD40 repeat-like"/>
    <property type="match status" value="1"/>
</dbReference>
<dbReference type="SUPFAM" id="SSF50960">
    <property type="entry name" value="TolB, C-terminal domain"/>
    <property type="match status" value="1"/>
</dbReference>
<dbReference type="SMART" id="SM00320">
    <property type="entry name" value="WD40"/>
    <property type="match status" value="7"/>
</dbReference>
<keyword evidence="10" id="KW-0539">Nucleus</keyword>
<dbReference type="UniPathway" id="UPA00988"/>
<dbReference type="InterPro" id="IPR036322">
    <property type="entry name" value="WD40_repeat_dom_sf"/>
</dbReference>
<feature type="repeat" description="WD" evidence="11">
    <location>
        <begin position="227"/>
        <end position="257"/>
    </location>
</feature>
<dbReference type="EMBL" id="GBXI01008744">
    <property type="protein sequence ID" value="JAD05548.1"/>
    <property type="molecule type" value="Transcribed_RNA"/>
</dbReference>
<keyword evidence="6" id="KW-0963">Cytoplasm</keyword>
<evidence type="ECO:0000256" key="8">
    <source>
        <dbReference type="ARBA" id="ARBA00022694"/>
    </source>
</evidence>
<evidence type="ECO:0000256" key="2">
    <source>
        <dbReference type="ARBA" id="ARBA00004496"/>
    </source>
</evidence>
<evidence type="ECO:0000256" key="11">
    <source>
        <dbReference type="PROSITE-ProRule" id="PRU00221"/>
    </source>
</evidence>
<evidence type="ECO:0000256" key="9">
    <source>
        <dbReference type="ARBA" id="ARBA00022737"/>
    </source>
</evidence>
<keyword evidence="8" id="KW-0819">tRNA processing</keyword>
<reference evidence="12" key="2">
    <citation type="journal article" date="2015" name="Gigascience">
        <title>Reconstructing a comprehensive transcriptome assembly of a white-pupal translocated strain of the pest fruit fly Bactrocera cucurbitae.</title>
        <authorList>
            <person name="Sim S.B."/>
            <person name="Calla B."/>
            <person name="Hall B."/>
            <person name="DeRego T."/>
            <person name="Geib S.M."/>
        </authorList>
    </citation>
    <scope>NUCLEOTIDE SEQUENCE</scope>
</reference>
<reference evidence="12" key="1">
    <citation type="submission" date="2014-11" db="EMBL/GenBank/DDBJ databases">
        <authorList>
            <person name="Geib S."/>
        </authorList>
    </citation>
    <scope>NUCLEOTIDE SEQUENCE</scope>
</reference>
<evidence type="ECO:0000256" key="10">
    <source>
        <dbReference type="ARBA" id="ARBA00023242"/>
    </source>
</evidence>
<sequence>MPKSEQFLLAFGNDKGNIYLWAQDKPLKSNSTEEDAKPFRMVHHMTGHEDWVRALDVIEDGDDILLASAAQDNFIRLWRISKRTQEQALENRVDICNIMEEESIEIRVEEKIIHLSESNWCAISLESVLYGHEGWVYGVNWHRSKEHGLRLLSVSIDKSIIIWAPSEDGVWMEQVRVGEVGGNSLGFYGGKFSSDGKSIFGHSYQGGFHIWHQMADNENLWSPGVIIGGHFDEVRDLAWAPNGEFLVSVSADQTTRIHAPWRRANDQSDDMVTWHELARPQVHGYDMQTIAILSRYKFASGAEEKIVRTFQGSANFIENFRRITGAQDDAEGDALLETLPKGASVPSLGLSNKAVYSADIDSVSKEKHIKDEYPENYFIPVTLDSPPQEETLMQNTLWPEMQKLYGHGFEIYALAASPDGKVLASACRATNEEHAQIILWDTNTWKQIQKLPAHKLTVTQMRFSPNGRLLLSVSRDRTWALFERVEDLTTTNNQYTYRLKQKSAAKMSVHSRIIWTCDWSHDGKYFLTGGRDAVLGVWTQIENNEWAVCLKETHSNPVTALALAPKLVRTGVYQLALGFSNGDILLQQFEEVGKQLNALSDTKVIFEKAHDSAVKRVQFQPLREANNSSADHFLLASCGDDHFVRIFKCPHTFEHKKT</sequence>
<proteinExistence type="inferred from homology"/>